<gene>
    <name evidence="2" type="ORF">AB4566_02125</name>
</gene>
<dbReference type="EMBL" id="JBFRUW010000003">
    <property type="protein sequence ID" value="MFA0567069.1"/>
    <property type="molecule type" value="Genomic_DNA"/>
</dbReference>
<organism evidence="2 3">
    <name type="scientific">Vibrio gallaecicus</name>
    <dbReference type="NCBI Taxonomy" id="552386"/>
    <lineage>
        <taxon>Bacteria</taxon>
        <taxon>Pseudomonadati</taxon>
        <taxon>Pseudomonadota</taxon>
        <taxon>Gammaproteobacteria</taxon>
        <taxon>Vibrionales</taxon>
        <taxon>Vibrionaceae</taxon>
        <taxon>Vibrio</taxon>
    </lineage>
</organism>
<keyword evidence="1" id="KW-1133">Transmembrane helix</keyword>
<name>A0ABV4N6R3_9VIBR</name>
<keyword evidence="3" id="KW-1185">Reference proteome</keyword>
<proteinExistence type="predicted"/>
<feature type="transmembrane region" description="Helical" evidence="1">
    <location>
        <begin position="12"/>
        <end position="30"/>
    </location>
</feature>
<evidence type="ECO:0000256" key="1">
    <source>
        <dbReference type="SAM" id="Phobius"/>
    </source>
</evidence>
<protein>
    <recommendedName>
        <fullName evidence="4">DUF2541 family protein</fullName>
    </recommendedName>
</protein>
<sequence>MAAQKLTRGRLVQIIIMLSILLAAFTWRTITYKENDTLDCILGEPCEYSIDDHYVRLTKDILGVMIIASESGDFTVGSQKHGKLVKKNAHTWLLTPQTQEFQIEITFPQQKTPVTIHFTKANEKNH</sequence>
<evidence type="ECO:0008006" key="4">
    <source>
        <dbReference type="Google" id="ProtNLM"/>
    </source>
</evidence>
<dbReference type="RefSeq" id="WP_372264695.1">
    <property type="nucleotide sequence ID" value="NZ_JBFRUW010000003.1"/>
</dbReference>
<keyword evidence="1" id="KW-0472">Membrane</keyword>
<keyword evidence="1" id="KW-0812">Transmembrane</keyword>
<accession>A0ABV4N6R3</accession>
<evidence type="ECO:0000313" key="2">
    <source>
        <dbReference type="EMBL" id="MFA0567069.1"/>
    </source>
</evidence>
<reference evidence="2 3" key="1">
    <citation type="journal article" date="2024" name="ISME J.">
        <title>Tailless and filamentous prophages are predominant in marine Vibrio.</title>
        <authorList>
            <person name="Steensen K."/>
            <person name="Seneca J."/>
            <person name="Bartlau N."/>
            <person name="Yu X.A."/>
            <person name="Hussain F.A."/>
            <person name="Polz M.F."/>
        </authorList>
    </citation>
    <scope>NUCLEOTIDE SEQUENCE [LARGE SCALE GENOMIC DNA]</scope>
    <source>
        <strain evidence="2 3">10N.222.51.A1</strain>
    </source>
</reference>
<comment type="caution">
    <text evidence="2">The sequence shown here is derived from an EMBL/GenBank/DDBJ whole genome shotgun (WGS) entry which is preliminary data.</text>
</comment>
<evidence type="ECO:0000313" key="3">
    <source>
        <dbReference type="Proteomes" id="UP001570417"/>
    </source>
</evidence>
<dbReference type="Proteomes" id="UP001570417">
    <property type="component" value="Unassembled WGS sequence"/>
</dbReference>